<protein>
    <submittedName>
        <fullName evidence="1">HAD family phosphatase</fullName>
    </submittedName>
</protein>
<dbReference type="Proteomes" id="UP000295124">
    <property type="component" value="Unassembled WGS sequence"/>
</dbReference>
<dbReference type="SFLD" id="SFLDG01129">
    <property type="entry name" value="C1.5:_HAD__Beta-PGM__Phosphata"/>
    <property type="match status" value="1"/>
</dbReference>
<dbReference type="InterPro" id="IPR023198">
    <property type="entry name" value="PGP-like_dom2"/>
</dbReference>
<gene>
    <name evidence="1" type="ORF">E1263_05795</name>
</gene>
<dbReference type="InterPro" id="IPR051806">
    <property type="entry name" value="HAD-like_SPP"/>
</dbReference>
<keyword evidence="2" id="KW-1185">Reference proteome</keyword>
<sequence>MRSRRSPRTWMRFSRCRSRRRVSFPRSPTTELGERTVPKPAAVFFDMDGTIVSTERQGHQARTALAAHLGGGLTMPSFEEAVGVSDYHIIRRALRDRERPAATAEIDDAFAWFTQRTALLLSEKLEILPGALELIEELHAAGIPLGLVTSTRWDLAKIVINQIGRIWWDTVVCGDHVGDQSKPHPRPYLLAAQRLGVDPEDCVAIEDSPSGIASAEAAGFRRVIVVPSDLPVGPGPVRVLYESLKQVGLADVEL</sequence>
<name>A0A4R4ZV56_9ACTN</name>
<dbReference type="OrthoDB" id="9797743at2"/>
<accession>A0A4R4ZV56</accession>
<proteinExistence type="predicted"/>
<dbReference type="PANTHER" id="PTHR43481">
    <property type="entry name" value="FRUCTOSE-1-PHOSPHATE PHOSPHATASE"/>
    <property type="match status" value="1"/>
</dbReference>
<dbReference type="Pfam" id="PF00702">
    <property type="entry name" value="Hydrolase"/>
    <property type="match status" value="1"/>
</dbReference>
<dbReference type="Gene3D" id="1.10.150.240">
    <property type="entry name" value="Putative phosphatase, domain 2"/>
    <property type="match status" value="1"/>
</dbReference>
<dbReference type="EMBL" id="SMKX01000010">
    <property type="protein sequence ID" value="TDD61899.1"/>
    <property type="molecule type" value="Genomic_DNA"/>
</dbReference>
<dbReference type="CDD" id="cd07505">
    <property type="entry name" value="HAD_BPGM-like"/>
    <property type="match status" value="1"/>
</dbReference>
<organism evidence="1 2">
    <name type="scientific">Kribbella antibiotica</name>
    <dbReference type="NCBI Taxonomy" id="190195"/>
    <lineage>
        <taxon>Bacteria</taxon>
        <taxon>Bacillati</taxon>
        <taxon>Actinomycetota</taxon>
        <taxon>Actinomycetes</taxon>
        <taxon>Propionibacteriales</taxon>
        <taxon>Kribbellaceae</taxon>
        <taxon>Kribbella</taxon>
    </lineage>
</organism>
<dbReference type="Gene3D" id="3.40.50.1000">
    <property type="entry name" value="HAD superfamily/HAD-like"/>
    <property type="match status" value="1"/>
</dbReference>
<comment type="caution">
    <text evidence="1">The sequence shown here is derived from an EMBL/GenBank/DDBJ whole genome shotgun (WGS) entry which is preliminary data.</text>
</comment>
<dbReference type="PROSITE" id="PS01228">
    <property type="entry name" value="COF_1"/>
    <property type="match status" value="1"/>
</dbReference>
<dbReference type="AlphaFoldDB" id="A0A4R4ZV56"/>
<dbReference type="InterPro" id="IPR023214">
    <property type="entry name" value="HAD_sf"/>
</dbReference>
<dbReference type="PANTHER" id="PTHR43481:SF4">
    <property type="entry name" value="GLYCEROL-1-PHOSPHATE PHOSPHOHYDROLASE 1-RELATED"/>
    <property type="match status" value="1"/>
</dbReference>
<dbReference type="SFLD" id="SFLDS00003">
    <property type="entry name" value="Haloacid_Dehalogenase"/>
    <property type="match status" value="1"/>
</dbReference>
<evidence type="ECO:0000313" key="2">
    <source>
        <dbReference type="Proteomes" id="UP000295124"/>
    </source>
</evidence>
<dbReference type="SUPFAM" id="SSF56784">
    <property type="entry name" value="HAD-like"/>
    <property type="match status" value="1"/>
</dbReference>
<dbReference type="InterPro" id="IPR036412">
    <property type="entry name" value="HAD-like_sf"/>
</dbReference>
<dbReference type="GO" id="GO:0050308">
    <property type="term" value="F:sugar-phosphatase activity"/>
    <property type="evidence" value="ECO:0007669"/>
    <property type="project" value="TreeGrafter"/>
</dbReference>
<evidence type="ECO:0000313" key="1">
    <source>
        <dbReference type="EMBL" id="TDD61899.1"/>
    </source>
</evidence>
<dbReference type="NCBIfam" id="TIGR01509">
    <property type="entry name" value="HAD-SF-IA-v3"/>
    <property type="match status" value="1"/>
</dbReference>
<reference evidence="1 2" key="1">
    <citation type="submission" date="2019-03" db="EMBL/GenBank/DDBJ databases">
        <title>Draft genome sequences of novel Actinobacteria.</title>
        <authorList>
            <person name="Sahin N."/>
            <person name="Ay H."/>
            <person name="Saygin H."/>
        </authorList>
    </citation>
    <scope>NUCLEOTIDE SEQUENCE [LARGE SCALE GENOMIC DNA]</scope>
    <source>
        <strain evidence="1 2">JCM 13523</strain>
    </source>
</reference>
<dbReference type="InterPro" id="IPR006439">
    <property type="entry name" value="HAD-SF_hydro_IA"/>
</dbReference>